<evidence type="ECO:0000256" key="1">
    <source>
        <dbReference type="ARBA" id="ARBA00006432"/>
    </source>
</evidence>
<sequence>MKEKRWVHEIAPAEPGAEGKPGSGPTYRSVMIPKGEDFKPLAEVTTLYDSFLRSSQKYAERPALGFRTTSDGRASAYQWLSYAQTAQQAADLGASLMSAGLKPKGRCGIYGVNSPQWMLAMQACNRQSVYCVPLYDSLGENALEFIIKHAEVTYCFVQGDKLANLSKALAKVDGLVKTVVYWGAADEAAVQATQQIGIEVVTFQEALAIGKRQPHDAVPPAPSDICTIMYTSGTTGDPKGVLLTHESVLNAGAAVLRAIEHYDIKLGQDDVMLSYLPLAHIFDRVGEELFLYLGARLGYWRGDIKGLVDDIAELKPTIFIGVPRVFERIYTGVNAKVGESKIAGFLYRWGFKRKLYSLDQGHSYNHAAPVFDKLVFNKIKVRLGGRVRAILSGGAPLSRQVQDFLRVTMCCPVYQGYGLTETCAASFISADEPGMLGTVGPPLPMIDFRLEAIPEMSYDPMGSPPRGEVCIRGSTVFTGYYKQGDKTREVLDSTGWFHTGDVGEILPNGALRIFDRKKNIFKLSQGEYVAVEKLEETYKSISLVEQVWVYGNSFESTLIAVVVPVESELMSWAKSAGVNGSLAEVCTSQQASKYVLEQLVSAAKSGRLKGFEIIKAVHLDHRQFSVEDDLLTPTFKLKRPQLLKHYQPVIDDLYKKLNSK</sequence>
<dbReference type="GO" id="GO:0005783">
    <property type="term" value="C:endoplasmic reticulum"/>
    <property type="evidence" value="ECO:0007669"/>
    <property type="project" value="TreeGrafter"/>
</dbReference>
<name>A0AAW1QUP6_9CHLO</name>
<organism evidence="10 11">
    <name type="scientific">Apatococcus lobatus</name>
    <dbReference type="NCBI Taxonomy" id="904363"/>
    <lineage>
        <taxon>Eukaryota</taxon>
        <taxon>Viridiplantae</taxon>
        <taxon>Chlorophyta</taxon>
        <taxon>core chlorophytes</taxon>
        <taxon>Trebouxiophyceae</taxon>
        <taxon>Chlorellales</taxon>
        <taxon>Chlorellaceae</taxon>
        <taxon>Apatococcus</taxon>
    </lineage>
</organism>
<feature type="domain" description="AMP-dependent synthetase/ligase" evidence="9">
    <location>
        <begin position="53"/>
        <end position="481"/>
    </location>
</feature>
<evidence type="ECO:0000256" key="2">
    <source>
        <dbReference type="ARBA" id="ARBA00022598"/>
    </source>
</evidence>
<keyword evidence="3 7" id="KW-0547">Nucleotide-binding</keyword>
<keyword evidence="4 7" id="KW-0276">Fatty acid metabolism</keyword>
<evidence type="ECO:0000256" key="4">
    <source>
        <dbReference type="ARBA" id="ARBA00022832"/>
    </source>
</evidence>
<dbReference type="EMBL" id="JALJOS010000025">
    <property type="protein sequence ID" value="KAK9825240.1"/>
    <property type="molecule type" value="Genomic_DNA"/>
</dbReference>
<evidence type="ECO:0000313" key="11">
    <source>
        <dbReference type="Proteomes" id="UP001438707"/>
    </source>
</evidence>
<protein>
    <recommendedName>
        <fullName evidence="6 7">Long-chain-fatty-acid--CoA ligase</fullName>
        <ecNumber evidence="6 7">6.2.1.3</ecNumber>
    </recommendedName>
</protein>
<dbReference type="PANTHER" id="PTHR43272">
    <property type="entry name" value="LONG-CHAIN-FATTY-ACID--COA LIGASE"/>
    <property type="match status" value="1"/>
</dbReference>
<keyword evidence="11" id="KW-1185">Reference proteome</keyword>
<dbReference type="PANTHER" id="PTHR43272:SF3">
    <property type="entry name" value="LONG CHAIN ACYL-COA SYNTHETASE 4"/>
    <property type="match status" value="1"/>
</dbReference>
<evidence type="ECO:0000256" key="3">
    <source>
        <dbReference type="ARBA" id="ARBA00022741"/>
    </source>
</evidence>
<dbReference type="Gene3D" id="3.40.50.12780">
    <property type="entry name" value="N-terminal domain of ligase-like"/>
    <property type="match status" value="1"/>
</dbReference>
<evidence type="ECO:0000256" key="8">
    <source>
        <dbReference type="SAM" id="MobiDB-lite"/>
    </source>
</evidence>
<dbReference type="EC" id="6.2.1.3" evidence="6 7"/>
<dbReference type="InterPro" id="IPR042099">
    <property type="entry name" value="ANL_N_sf"/>
</dbReference>
<dbReference type="InterPro" id="IPR000873">
    <property type="entry name" value="AMP-dep_synth/lig_dom"/>
</dbReference>
<comment type="similarity">
    <text evidence="1 7">Belongs to the ATP-dependent AMP-binding enzyme family.</text>
</comment>
<evidence type="ECO:0000313" key="10">
    <source>
        <dbReference type="EMBL" id="KAK9825240.1"/>
    </source>
</evidence>
<evidence type="ECO:0000256" key="5">
    <source>
        <dbReference type="ARBA" id="ARBA00022840"/>
    </source>
</evidence>
<dbReference type="GO" id="GO:0016020">
    <property type="term" value="C:membrane"/>
    <property type="evidence" value="ECO:0007669"/>
    <property type="project" value="TreeGrafter"/>
</dbReference>
<dbReference type="InterPro" id="IPR020845">
    <property type="entry name" value="AMP-binding_CS"/>
</dbReference>
<dbReference type="CDD" id="cd05927">
    <property type="entry name" value="LC-FACS_euk"/>
    <property type="match status" value="1"/>
</dbReference>
<dbReference type="Pfam" id="PF00501">
    <property type="entry name" value="AMP-binding"/>
    <property type="match status" value="1"/>
</dbReference>
<comment type="function">
    <text evidence="7">Catalyzes the conversion of long-chain fatty acids to their active form acyl-CoAs for both synthesis of cellular lipids, and degradation via beta-oxidation.</text>
</comment>
<dbReference type="GO" id="GO:0004467">
    <property type="term" value="F:long-chain fatty acid-CoA ligase activity"/>
    <property type="evidence" value="ECO:0007669"/>
    <property type="project" value="UniProtKB-EC"/>
</dbReference>
<dbReference type="Proteomes" id="UP001438707">
    <property type="component" value="Unassembled WGS sequence"/>
</dbReference>
<dbReference type="SUPFAM" id="SSF56801">
    <property type="entry name" value="Acetyl-CoA synthetase-like"/>
    <property type="match status" value="1"/>
</dbReference>
<dbReference type="InterPro" id="IPR045311">
    <property type="entry name" value="LC-FACS_euk"/>
</dbReference>
<comment type="caution">
    <text evidence="10">The sequence shown here is derived from an EMBL/GenBank/DDBJ whole genome shotgun (WGS) entry which is preliminary data.</text>
</comment>
<gene>
    <name evidence="10" type="ORF">WJX74_002853</name>
</gene>
<dbReference type="GO" id="GO:0005524">
    <property type="term" value="F:ATP binding"/>
    <property type="evidence" value="ECO:0007669"/>
    <property type="project" value="UniProtKB-KW"/>
</dbReference>
<dbReference type="AlphaFoldDB" id="A0AAW1QUP6"/>
<evidence type="ECO:0000256" key="7">
    <source>
        <dbReference type="RuleBase" id="RU369030"/>
    </source>
</evidence>
<dbReference type="PROSITE" id="PS00455">
    <property type="entry name" value="AMP_BINDING"/>
    <property type="match status" value="1"/>
</dbReference>
<keyword evidence="5 7" id="KW-0067">ATP-binding</keyword>
<evidence type="ECO:0000259" key="9">
    <source>
        <dbReference type="Pfam" id="PF00501"/>
    </source>
</evidence>
<accession>A0AAW1QUP6</accession>
<keyword evidence="2 7" id="KW-0436">Ligase</keyword>
<keyword evidence="7" id="KW-0443">Lipid metabolism</keyword>
<evidence type="ECO:0000256" key="6">
    <source>
        <dbReference type="ARBA" id="ARBA00026121"/>
    </source>
</evidence>
<proteinExistence type="inferred from homology"/>
<reference evidence="10 11" key="1">
    <citation type="journal article" date="2024" name="Nat. Commun.">
        <title>Phylogenomics reveals the evolutionary origins of lichenization in chlorophyte algae.</title>
        <authorList>
            <person name="Puginier C."/>
            <person name="Libourel C."/>
            <person name="Otte J."/>
            <person name="Skaloud P."/>
            <person name="Haon M."/>
            <person name="Grisel S."/>
            <person name="Petersen M."/>
            <person name="Berrin J.G."/>
            <person name="Delaux P.M."/>
            <person name="Dal Grande F."/>
            <person name="Keller J."/>
        </authorList>
    </citation>
    <scope>NUCLEOTIDE SEQUENCE [LARGE SCALE GENOMIC DNA]</scope>
    <source>
        <strain evidence="10 11">SAG 2145</strain>
    </source>
</reference>
<comment type="catalytic activity">
    <reaction evidence="7">
        <text>a long-chain fatty acid + ATP + CoA = a long-chain fatty acyl-CoA + AMP + diphosphate</text>
        <dbReference type="Rhea" id="RHEA:15421"/>
        <dbReference type="ChEBI" id="CHEBI:30616"/>
        <dbReference type="ChEBI" id="CHEBI:33019"/>
        <dbReference type="ChEBI" id="CHEBI:57287"/>
        <dbReference type="ChEBI" id="CHEBI:57560"/>
        <dbReference type="ChEBI" id="CHEBI:83139"/>
        <dbReference type="ChEBI" id="CHEBI:456215"/>
        <dbReference type="EC" id="6.2.1.3"/>
    </reaction>
</comment>
<feature type="region of interest" description="Disordered" evidence="8">
    <location>
        <begin position="1"/>
        <end position="25"/>
    </location>
</feature>